<dbReference type="OrthoDB" id="9757917at2"/>
<keyword evidence="3" id="KW-1185">Reference proteome</keyword>
<organism evidence="2 3">
    <name type="scientific">Allocoleopsis franciscana PCC 7113</name>
    <dbReference type="NCBI Taxonomy" id="1173027"/>
    <lineage>
        <taxon>Bacteria</taxon>
        <taxon>Bacillati</taxon>
        <taxon>Cyanobacteriota</taxon>
        <taxon>Cyanophyceae</taxon>
        <taxon>Coleofasciculales</taxon>
        <taxon>Coleofasciculaceae</taxon>
        <taxon>Allocoleopsis</taxon>
        <taxon>Allocoleopsis franciscana</taxon>
    </lineage>
</organism>
<dbReference type="Pfam" id="PF04465">
    <property type="entry name" value="DUF499"/>
    <property type="match status" value="1"/>
</dbReference>
<dbReference type="AlphaFoldDB" id="K9WS02"/>
<evidence type="ECO:0000313" key="2">
    <source>
        <dbReference type="EMBL" id="AFZ22337.1"/>
    </source>
</evidence>
<protein>
    <submittedName>
        <fullName evidence="2">Putative ATPase (AAA+ superfamily)</fullName>
    </submittedName>
</protein>
<dbReference type="KEGG" id="mic:Mic7113_6776"/>
<dbReference type="EMBL" id="CP003636">
    <property type="protein sequence ID" value="AFZ22337.1"/>
    <property type="molecule type" value="Genomic_DNA"/>
</dbReference>
<dbReference type="InterPro" id="IPR007555">
    <property type="entry name" value="DUF499"/>
</dbReference>
<sequence>MLPSIFNTCIPRAEIQAGELSVDLFAAKIRPVVEGTAPIVYKDANTFFANTFPTDGIKTLIREVFGRLTGAASGSPVIRLETSFGGGKTHDEIAIWHICKQGRHINGLDRFADLTLIPDYAVQVAAIDGRDLDPENGVHHASTGITTLTLWGEIAYQIGGIEGYQLLRGSDTSGISPGTSVLERLTAGKPTVIILDEIARYLRAAEGKPVGQSTLSKQVVAFLFSLMDLAASVNNLILVYSLASASDTFSEETTELNEVIRASARQERVLSPSTDIEIYNIVKQRLFESVSTDAAQEAAKDYLYSYRASRINLPDGCKDSPYANAIASSYPFHPELFSLLTKKIASIPEFQRTRGALRLFAMVVRHLWQNPTEWIPMIHTHHIPLGVEAQVTDELTSRLQRPMMRNPIQADIYNASGREAYAQVQDQQWLVAGKPAFSTWVARTIFLHSLTQGISSGIRRAELNLSLLTPGLEIGFVDQVLDKLTGVAWYLDNDPITSIARFKEEPSINKIITEEKEQVGRTQAKDDLRSRRDSIFASKVFKLVIPDSPADVDDVPDPIALCVIDFDEAEVSSSQDSAPHLIEQIFDNTGESGKFRTFRNRLLFLVANKHELERTIDLAREHKAVKNILASPNRLEDISESQQKQLRGKDGEIDLRLRIALTNTYRHLFYPANDPVKAPKGLMHYTLPAQDSSTVKGKNNQQDVILKALRDCGKIRAEEEDLAKSFAPAYILQKVWPSGIEHWTSKSLREEFSKNLALNMPIEAEIPKLRTTVRRGLEEGQWDMKVGERLFIKTDDGNFTLPETIEFSERMVLYRRGILEPPKPKEVELSAQLMPSTEATKPVRVRWKAKGALTVSLYQDGTQIPQEFRPSDEYEGSISKTTAFKIVADYGNGEVEQRETRVTLTSGSTGSIYGTGGSGSSPGASDERGLFDVKPEQIELDGTPNSVFTALSDRCSDDKVQGIQLLELSVDQVMDYRKLGTTLPLLGRFPLQIDQRVMIQTGDFARLEYQGSVRGFQSFFSTINTLLNAPNVQADVNLKLTFEFDSAVTPGGSEINTIKQALLRNPVERLYLSARVTY</sequence>
<name>K9WS02_9CYAN</name>
<dbReference type="Proteomes" id="UP000010471">
    <property type="component" value="Plasmid pMIC7113.06"/>
</dbReference>
<reference evidence="2 3" key="1">
    <citation type="submission" date="2012-06" db="EMBL/GenBank/DDBJ databases">
        <title>Finished plasmid 6 of genome of Microcoleus sp. PCC 7113.</title>
        <authorList>
            <consortium name="US DOE Joint Genome Institute"/>
            <person name="Gugger M."/>
            <person name="Coursin T."/>
            <person name="Rippka R."/>
            <person name="Tandeau De Marsac N."/>
            <person name="Huntemann M."/>
            <person name="Wei C.-L."/>
            <person name="Han J."/>
            <person name="Detter J.C."/>
            <person name="Han C."/>
            <person name="Tapia R."/>
            <person name="Chen A."/>
            <person name="Kyrpides N."/>
            <person name="Mavromatis K."/>
            <person name="Markowitz V."/>
            <person name="Szeto E."/>
            <person name="Ivanova N."/>
            <person name="Pagani I."/>
            <person name="Pati A."/>
            <person name="Goodwin L."/>
            <person name="Nordberg H.P."/>
            <person name="Cantor M.N."/>
            <person name="Hua S.X."/>
            <person name="Woyke T."/>
            <person name="Kerfeld C.A."/>
        </authorList>
    </citation>
    <scope>NUCLEOTIDE SEQUENCE [LARGE SCALE GENOMIC DNA]</scope>
    <source>
        <strain evidence="2 3">PCC 7113</strain>
        <plasmid evidence="2 3">pMIC7113.06</plasmid>
    </source>
</reference>
<geneLocation type="plasmid" evidence="2 3">
    <name>pMIC7113.06</name>
</geneLocation>
<proteinExistence type="predicted"/>
<dbReference type="PATRIC" id="fig|1173027.3.peg.7490"/>
<evidence type="ECO:0000313" key="3">
    <source>
        <dbReference type="Proteomes" id="UP000010471"/>
    </source>
</evidence>
<dbReference type="HOGENOM" id="CLU_010124_1_0_3"/>
<evidence type="ECO:0000256" key="1">
    <source>
        <dbReference type="SAM" id="MobiDB-lite"/>
    </source>
</evidence>
<feature type="region of interest" description="Disordered" evidence="1">
    <location>
        <begin position="906"/>
        <end position="926"/>
    </location>
</feature>
<gene>
    <name evidence="2" type="ORF">Mic7113_6776</name>
</gene>
<keyword evidence="2" id="KW-0614">Plasmid</keyword>
<dbReference type="RefSeq" id="WP_015186345.1">
    <property type="nucleotide sequence ID" value="NC_019742.1"/>
</dbReference>
<accession>K9WS02</accession>